<gene>
    <name evidence="1" type="ORF">EZS28_001736</name>
</gene>
<reference evidence="1 2" key="1">
    <citation type="submission" date="2019-03" db="EMBL/GenBank/DDBJ databases">
        <title>Single cell metagenomics reveals metabolic interactions within the superorganism composed of flagellate Streblomastix strix and complex community of Bacteroidetes bacteria on its surface.</title>
        <authorList>
            <person name="Treitli S.C."/>
            <person name="Kolisko M."/>
            <person name="Husnik F."/>
            <person name="Keeling P."/>
            <person name="Hampl V."/>
        </authorList>
    </citation>
    <scope>NUCLEOTIDE SEQUENCE [LARGE SCALE GENOMIC DNA]</scope>
    <source>
        <strain evidence="1">ST1C</strain>
    </source>
</reference>
<dbReference type="Proteomes" id="UP000324800">
    <property type="component" value="Unassembled WGS sequence"/>
</dbReference>
<name>A0A5J4X818_9EUKA</name>
<dbReference type="AlphaFoldDB" id="A0A5J4X818"/>
<accession>A0A5J4X818</accession>
<protein>
    <submittedName>
        <fullName evidence="1">Uncharacterized protein</fullName>
    </submittedName>
</protein>
<dbReference type="EMBL" id="SNRW01000193">
    <property type="protein sequence ID" value="KAA6402745.1"/>
    <property type="molecule type" value="Genomic_DNA"/>
</dbReference>
<organism evidence="1 2">
    <name type="scientific">Streblomastix strix</name>
    <dbReference type="NCBI Taxonomy" id="222440"/>
    <lineage>
        <taxon>Eukaryota</taxon>
        <taxon>Metamonada</taxon>
        <taxon>Preaxostyla</taxon>
        <taxon>Oxymonadida</taxon>
        <taxon>Streblomastigidae</taxon>
        <taxon>Streblomastix</taxon>
    </lineage>
</organism>
<sequence length="285" mass="31884">MPANQRFAVDDLNKVSGNKVTKNSTQGIELTSNIILTNASHKQCIIGVIDALLGSGYDLVPKNYLKSFQFYDGLILDVSIMPLVKFPYKITYILVLEPSFEELLPRINESSVANFHVSIYLLGYNVLTALLPLYNAVKQNIPDNNTGKNHVGYQDFANVINDAFMLENSIMLYIDPLSLSNPLNEMHKLAIVISWSNSRIYVLPIADRKSRQQANYFYKLCVNAVHDLLQDSPFVSELVPSANFIGSIVAIQLFVVGQCSSFKFIVRYVIVVHMSGRCSMSSTTQ</sequence>
<evidence type="ECO:0000313" key="1">
    <source>
        <dbReference type="EMBL" id="KAA6402745.1"/>
    </source>
</evidence>
<comment type="caution">
    <text evidence="1">The sequence shown here is derived from an EMBL/GenBank/DDBJ whole genome shotgun (WGS) entry which is preliminary data.</text>
</comment>
<evidence type="ECO:0000313" key="2">
    <source>
        <dbReference type="Proteomes" id="UP000324800"/>
    </source>
</evidence>
<proteinExistence type="predicted"/>